<sequence>MRNRSLQQFFALYRKNALIAWRNIYATLLRLIIAPFLFLILALLIDKALQANSSTTQQYQNVPNPSPQLVGPIPSCHSDMYIGSNYCTEILYAPSNGVTQAIMDYVVANNSIPITATAYASYCLCKSR</sequence>
<evidence type="ECO:0000313" key="1">
    <source>
        <dbReference type="EMBL" id="GAX81955.1"/>
    </source>
</evidence>
<dbReference type="EMBL" id="BEGY01000073">
    <property type="protein sequence ID" value="GAX81955.1"/>
    <property type="molecule type" value="Genomic_DNA"/>
</dbReference>
<comment type="caution">
    <text evidence="1">The sequence shown here is derived from an EMBL/GenBank/DDBJ whole genome shotgun (WGS) entry which is preliminary data.</text>
</comment>
<dbReference type="AlphaFoldDB" id="A0A250XFU8"/>
<organism evidence="1 2">
    <name type="scientific">Chlamydomonas eustigma</name>
    <dbReference type="NCBI Taxonomy" id="1157962"/>
    <lineage>
        <taxon>Eukaryota</taxon>
        <taxon>Viridiplantae</taxon>
        <taxon>Chlorophyta</taxon>
        <taxon>core chlorophytes</taxon>
        <taxon>Chlorophyceae</taxon>
        <taxon>CS clade</taxon>
        <taxon>Chlamydomonadales</taxon>
        <taxon>Chlamydomonadaceae</taxon>
        <taxon>Chlamydomonas</taxon>
    </lineage>
</organism>
<gene>
    <name evidence="1" type="ORF">CEUSTIGMA_g9383.t1</name>
</gene>
<keyword evidence="2" id="KW-1185">Reference proteome</keyword>
<protein>
    <submittedName>
        <fullName evidence="1">Uncharacterized protein</fullName>
    </submittedName>
</protein>
<dbReference type="Proteomes" id="UP000232323">
    <property type="component" value="Unassembled WGS sequence"/>
</dbReference>
<accession>A0A250XFU8</accession>
<name>A0A250XFU8_9CHLO</name>
<dbReference type="STRING" id="1157962.A0A250XFU8"/>
<reference evidence="1 2" key="1">
    <citation type="submission" date="2017-08" db="EMBL/GenBank/DDBJ databases">
        <title>Acidophilic green algal genome provides insights into adaptation to an acidic environment.</title>
        <authorList>
            <person name="Hirooka S."/>
            <person name="Hirose Y."/>
            <person name="Kanesaki Y."/>
            <person name="Higuchi S."/>
            <person name="Fujiwara T."/>
            <person name="Onuma R."/>
            <person name="Era A."/>
            <person name="Ohbayashi R."/>
            <person name="Uzuka A."/>
            <person name="Nozaki H."/>
            <person name="Yoshikawa H."/>
            <person name="Miyagishima S.Y."/>
        </authorList>
    </citation>
    <scope>NUCLEOTIDE SEQUENCE [LARGE SCALE GENOMIC DNA]</scope>
    <source>
        <strain evidence="1 2">NIES-2499</strain>
    </source>
</reference>
<proteinExistence type="predicted"/>
<evidence type="ECO:0000313" key="2">
    <source>
        <dbReference type="Proteomes" id="UP000232323"/>
    </source>
</evidence>